<protein>
    <submittedName>
        <fullName evidence="1">Uncharacterized protein</fullName>
    </submittedName>
</protein>
<evidence type="ECO:0000313" key="2">
    <source>
        <dbReference type="Proteomes" id="UP000234323"/>
    </source>
</evidence>
<dbReference type="VEuPathDB" id="FungiDB:RhiirA1_399872"/>
<sequence length="111" mass="12488">MDATNFSNDRPEVAEKFEYMEDVSRVMSVASSTQSPQTKNYLAKKSGGIQKRAFVPTVPKPFKFYTETRANNSCNKENSNKSPFIPLALSVQQFLENPTRFDAKSGKKNAK</sequence>
<dbReference type="AlphaFoldDB" id="A0A2I1GIN5"/>
<dbReference type="EMBL" id="LLXI01000458">
    <property type="protein sequence ID" value="PKY46492.1"/>
    <property type="molecule type" value="Genomic_DNA"/>
</dbReference>
<accession>A0A2I1GIN5</accession>
<dbReference type="VEuPathDB" id="FungiDB:FUN_006167"/>
<dbReference type="Proteomes" id="UP000234323">
    <property type="component" value="Unassembled WGS sequence"/>
</dbReference>
<comment type="caution">
    <text evidence="1">The sequence shown here is derived from an EMBL/GenBank/DDBJ whole genome shotgun (WGS) entry which is preliminary data.</text>
</comment>
<name>A0A2I1GIN5_9GLOM</name>
<evidence type="ECO:0000313" key="1">
    <source>
        <dbReference type="EMBL" id="PKY46492.1"/>
    </source>
</evidence>
<keyword evidence="2" id="KW-1185">Reference proteome</keyword>
<gene>
    <name evidence="1" type="ORF">RhiirA4_402553</name>
</gene>
<reference evidence="1 2" key="1">
    <citation type="submission" date="2015-10" db="EMBL/GenBank/DDBJ databases">
        <title>Genome analyses suggest a sexual origin of heterokaryosis in a supposedly ancient asexual fungus.</title>
        <authorList>
            <person name="Ropars J."/>
            <person name="Sedzielewska K."/>
            <person name="Noel J."/>
            <person name="Charron P."/>
            <person name="Farinelli L."/>
            <person name="Marton T."/>
            <person name="Kruger M."/>
            <person name="Pelin A."/>
            <person name="Brachmann A."/>
            <person name="Corradi N."/>
        </authorList>
    </citation>
    <scope>NUCLEOTIDE SEQUENCE [LARGE SCALE GENOMIC DNA]</scope>
    <source>
        <strain evidence="1 2">A4</strain>
    </source>
</reference>
<dbReference type="VEuPathDB" id="FungiDB:RhiirA1_540352"/>
<organism evidence="1 2">
    <name type="scientific">Rhizophagus irregularis</name>
    <dbReference type="NCBI Taxonomy" id="588596"/>
    <lineage>
        <taxon>Eukaryota</taxon>
        <taxon>Fungi</taxon>
        <taxon>Fungi incertae sedis</taxon>
        <taxon>Mucoromycota</taxon>
        <taxon>Glomeromycotina</taxon>
        <taxon>Glomeromycetes</taxon>
        <taxon>Glomerales</taxon>
        <taxon>Glomeraceae</taxon>
        <taxon>Rhizophagus</taxon>
    </lineage>
</organism>
<proteinExistence type="predicted"/>